<evidence type="ECO:0000256" key="6">
    <source>
        <dbReference type="ARBA" id="ARBA00023242"/>
    </source>
</evidence>
<dbReference type="OrthoDB" id="1050118at2759"/>
<keyword evidence="6" id="KW-0539">Nucleus</keyword>
<dbReference type="Proteomes" id="UP000489600">
    <property type="component" value="Unassembled WGS sequence"/>
</dbReference>
<organism evidence="10 11">
    <name type="scientific">Arabis nemorensis</name>
    <dbReference type="NCBI Taxonomy" id="586526"/>
    <lineage>
        <taxon>Eukaryota</taxon>
        <taxon>Viridiplantae</taxon>
        <taxon>Streptophyta</taxon>
        <taxon>Embryophyta</taxon>
        <taxon>Tracheophyta</taxon>
        <taxon>Spermatophyta</taxon>
        <taxon>Magnoliopsida</taxon>
        <taxon>eudicotyledons</taxon>
        <taxon>Gunneridae</taxon>
        <taxon>Pentapetalae</taxon>
        <taxon>rosids</taxon>
        <taxon>malvids</taxon>
        <taxon>Brassicales</taxon>
        <taxon>Brassicaceae</taxon>
        <taxon>Arabideae</taxon>
        <taxon>Arabis</taxon>
    </lineage>
</organism>
<dbReference type="InterPro" id="IPR010525">
    <property type="entry name" value="ARF_dom"/>
</dbReference>
<evidence type="ECO:0000256" key="2">
    <source>
        <dbReference type="ARBA" id="ARBA00007853"/>
    </source>
</evidence>
<evidence type="ECO:0000256" key="1">
    <source>
        <dbReference type="ARBA" id="ARBA00004123"/>
    </source>
</evidence>
<dbReference type="SUPFAM" id="SSF101936">
    <property type="entry name" value="DNA-binding pseudobarrel domain"/>
    <property type="match status" value="1"/>
</dbReference>
<gene>
    <name evidence="10" type="ORF">ANE_LOCUS7733</name>
</gene>
<name>A0A565B6J9_9BRAS</name>
<dbReference type="GO" id="GO:0003677">
    <property type="term" value="F:DNA binding"/>
    <property type="evidence" value="ECO:0007669"/>
    <property type="project" value="UniProtKB-KW"/>
</dbReference>
<dbReference type="GO" id="GO:0005634">
    <property type="term" value="C:nucleus"/>
    <property type="evidence" value="ECO:0007669"/>
    <property type="project" value="UniProtKB-SubCell"/>
</dbReference>
<comment type="subcellular location">
    <subcellularLocation>
        <location evidence="1">Nucleus</location>
    </subcellularLocation>
</comment>
<dbReference type="Pfam" id="PF06507">
    <property type="entry name" value="ARF_AD"/>
    <property type="match status" value="1"/>
</dbReference>
<dbReference type="CDD" id="cd10017">
    <property type="entry name" value="B3_DNA"/>
    <property type="match status" value="1"/>
</dbReference>
<dbReference type="Gene3D" id="2.30.30.1040">
    <property type="match status" value="1"/>
</dbReference>
<evidence type="ECO:0000256" key="7">
    <source>
        <dbReference type="ARBA" id="ARBA00023294"/>
    </source>
</evidence>
<dbReference type="Gene3D" id="2.40.330.10">
    <property type="entry name" value="DNA-binding pseudobarrel domain"/>
    <property type="match status" value="1"/>
</dbReference>
<feature type="compositionally biased region" description="Low complexity" evidence="8">
    <location>
        <begin position="402"/>
        <end position="415"/>
    </location>
</feature>
<keyword evidence="7" id="KW-0927">Auxin signaling pathway</keyword>
<dbReference type="InterPro" id="IPR044835">
    <property type="entry name" value="ARF_plant"/>
</dbReference>
<dbReference type="PANTHER" id="PTHR31384:SF96">
    <property type="entry name" value="AUXIN RESPONSE FACTOR 1"/>
    <property type="match status" value="1"/>
</dbReference>
<dbReference type="InterPro" id="IPR003340">
    <property type="entry name" value="B3_DNA-bd"/>
</dbReference>
<keyword evidence="3" id="KW-0805">Transcription regulation</keyword>
<dbReference type="InterPro" id="IPR015300">
    <property type="entry name" value="DNA-bd_pseudobarrel_sf"/>
</dbReference>
<evidence type="ECO:0000313" key="10">
    <source>
        <dbReference type="EMBL" id="VVA97288.1"/>
    </source>
</evidence>
<comment type="similarity">
    <text evidence="2">Belongs to the ARF family.</text>
</comment>
<comment type="caution">
    <text evidence="10">The sequence shown here is derived from an EMBL/GenBank/DDBJ whole genome shotgun (WGS) entry which is preliminary data.</text>
</comment>
<feature type="region of interest" description="Disordered" evidence="8">
    <location>
        <begin position="390"/>
        <end position="415"/>
    </location>
</feature>
<keyword evidence="5" id="KW-0804">Transcription</keyword>
<dbReference type="EMBL" id="CABITT030000003">
    <property type="protein sequence ID" value="VVA97288.1"/>
    <property type="molecule type" value="Genomic_DNA"/>
</dbReference>
<dbReference type="FunFam" id="2.30.30.1040:FF:000001">
    <property type="entry name" value="Auxin response factor"/>
    <property type="match status" value="1"/>
</dbReference>
<proteinExistence type="inferred from homology"/>
<evidence type="ECO:0000256" key="3">
    <source>
        <dbReference type="ARBA" id="ARBA00023015"/>
    </source>
</evidence>
<reference evidence="10" key="1">
    <citation type="submission" date="2019-07" db="EMBL/GenBank/DDBJ databases">
        <authorList>
            <person name="Dittberner H."/>
        </authorList>
    </citation>
    <scope>NUCLEOTIDE SEQUENCE [LARGE SCALE GENOMIC DNA]</scope>
</reference>
<evidence type="ECO:0000259" key="9">
    <source>
        <dbReference type="Pfam" id="PF06507"/>
    </source>
</evidence>
<dbReference type="GO" id="GO:0006355">
    <property type="term" value="P:regulation of DNA-templated transcription"/>
    <property type="evidence" value="ECO:0007669"/>
    <property type="project" value="InterPro"/>
</dbReference>
<evidence type="ECO:0000256" key="4">
    <source>
        <dbReference type="ARBA" id="ARBA00023125"/>
    </source>
</evidence>
<keyword evidence="11" id="KW-1185">Reference proteome</keyword>
<dbReference type="PANTHER" id="PTHR31384">
    <property type="entry name" value="AUXIN RESPONSE FACTOR 4-RELATED"/>
    <property type="match status" value="1"/>
</dbReference>
<evidence type="ECO:0000313" key="11">
    <source>
        <dbReference type="Proteomes" id="UP000489600"/>
    </source>
</evidence>
<feature type="domain" description="Auxin response factor" evidence="9">
    <location>
        <begin position="303"/>
        <end position="385"/>
    </location>
</feature>
<sequence>MSEAAVAKGFRVGFKPNIDGIMKKLSAFCILYLLGFVDDLRLRIVTLHFQMALATNVQATSEAMSEALYTELWNACAGPLVTLPRKEERVYYFPEGHMEQLEALMNQPLEQQMPSFNLSSKILCKVVHVQRKVQAETDEVFAEIALLPLADQIEPIVPDVPVPDSENFNIESFCKTLTASDTSKHGSFSVLQRHAEDCFPPLVMSKENETPFQDLVVTDLHKKEWHFKHIYRGWNKFYSSYTAANGDLGIGVRRARRQHANMPSSLISAESMHFGVLSLTAHSIRTISRFNVFIKPRTSRSEFVVSVNKYVDSKNQKLSAGMRFKMGFEGEDTHEKMYAGTIAGVQENTSEVWPESEWRALKVQWDEPSSVLRPERVSHWEIELLAGNNNTLSPQRNKRSRPLGPSASGPAGTPSSVTLFHPSAQTTTFGSSTSAFVNYSVVKNQAHGNRCRLFGIELVEKKNTPECFPPVTVSVAAGADQLAVSNEIGFNHQIEPMINQSDISLGIVAPEK</sequence>
<keyword evidence="4" id="KW-0238">DNA-binding</keyword>
<dbReference type="GO" id="GO:0009734">
    <property type="term" value="P:auxin-activated signaling pathway"/>
    <property type="evidence" value="ECO:0007669"/>
    <property type="project" value="UniProtKB-KW"/>
</dbReference>
<dbReference type="AlphaFoldDB" id="A0A565B6J9"/>
<protein>
    <recommendedName>
        <fullName evidence="9">Auxin response factor domain-containing protein</fullName>
    </recommendedName>
</protein>
<evidence type="ECO:0000256" key="8">
    <source>
        <dbReference type="SAM" id="MobiDB-lite"/>
    </source>
</evidence>
<evidence type="ECO:0000256" key="5">
    <source>
        <dbReference type="ARBA" id="ARBA00023163"/>
    </source>
</evidence>
<accession>A0A565B6J9</accession>